<dbReference type="Proteomes" id="UP000293764">
    <property type="component" value="Unassembled WGS sequence"/>
</dbReference>
<reference evidence="4 5" key="1">
    <citation type="submission" date="2019-01" db="EMBL/GenBank/DDBJ databases">
        <title>Novel species of Cellulomonas.</title>
        <authorList>
            <person name="Liu Q."/>
            <person name="Xin Y.-H."/>
        </authorList>
    </citation>
    <scope>NUCLEOTIDE SEQUENCE [LARGE SCALE GENOMIC DNA]</scope>
    <source>
        <strain evidence="4 5">HLT2-17</strain>
    </source>
</reference>
<dbReference type="AlphaFoldDB" id="A0A4V1ZH98"/>
<organism evidence="4 5">
    <name type="scientific">Pengzhenrongella frigida</name>
    <dbReference type="NCBI Taxonomy" id="1259133"/>
    <lineage>
        <taxon>Bacteria</taxon>
        <taxon>Bacillati</taxon>
        <taxon>Actinomycetota</taxon>
        <taxon>Actinomycetes</taxon>
        <taxon>Micrococcales</taxon>
        <taxon>Pengzhenrongella</taxon>
    </lineage>
</organism>
<evidence type="ECO:0000313" key="4">
    <source>
        <dbReference type="EMBL" id="RYV51294.1"/>
    </source>
</evidence>
<dbReference type="InterPro" id="IPR001647">
    <property type="entry name" value="HTH_TetR"/>
</dbReference>
<dbReference type="GO" id="GO:0003700">
    <property type="term" value="F:DNA-binding transcription factor activity"/>
    <property type="evidence" value="ECO:0007669"/>
    <property type="project" value="TreeGrafter"/>
</dbReference>
<dbReference type="PANTHER" id="PTHR30055">
    <property type="entry name" value="HTH-TYPE TRANSCRIPTIONAL REGULATOR RUTR"/>
    <property type="match status" value="1"/>
</dbReference>
<evidence type="ECO:0000259" key="3">
    <source>
        <dbReference type="PROSITE" id="PS50977"/>
    </source>
</evidence>
<name>A0A4V1ZH98_9MICO</name>
<accession>A0A4V1ZH98</accession>
<dbReference type="Gene3D" id="1.10.357.10">
    <property type="entry name" value="Tetracycline Repressor, domain 2"/>
    <property type="match status" value="1"/>
</dbReference>
<keyword evidence="1 2" id="KW-0238">DNA-binding</keyword>
<evidence type="ECO:0000313" key="5">
    <source>
        <dbReference type="Proteomes" id="UP000293764"/>
    </source>
</evidence>
<dbReference type="InterPro" id="IPR009057">
    <property type="entry name" value="Homeodomain-like_sf"/>
</dbReference>
<dbReference type="OrthoDB" id="7252896at2"/>
<dbReference type="InterPro" id="IPR050109">
    <property type="entry name" value="HTH-type_TetR-like_transc_reg"/>
</dbReference>
<dbReference type="Pfam" id="PF00440">
    <property type="entry name" value="TetR_N"/>
    <property type="match status" value="1"/>
</dbReference>
<comment type="caution">
    <text evidence="4">The sequence shown here is derived from an EMBL/GenBank/DDBJ whole genome shotgun (WGS) entry which is preliminary data.</text>
</comment>
<sequence>MTIATPAPAPSRRRTATRARLLDAAAEVFAEKGLGAATVDDLAAAAGFTRGAFYSNFSTKDDLFYALFEQLSEQMVGLVRDGVELAPELDLSGIGTILDRIRPHARTWYLIQTEYLLAALRHPDAGRQYLAHRNRFEQEVAEVITEALRRLGRRPTMPIGQLTEILCSLYLRSVAVRTITDPAGLPADQVLGETIPGVLLGLSEPV</sequence>
<dbReference type="PRINTS" id="PR00455">
    <property type="entry name" value="HTHTETR"/>
</dbReference>
<dbReference type="SUPFAM" id="SSF46689">
    <property type="entry name" value="Homeodomain-like"/>
    <property type="match status" value="1"/>
</dbReference>
<keyword evidence="5" id="KW-1185">Reference proteome</keyword>
<dbReference type="EMBL" id="SDWW01000018">
    <property type="protein sequence ID" value="RYV51294.1"/>
    <property type="molecule type" value="Genomic_DNA"/>
</dbReference>
<protein>
    <submittedName>
        <fullName evidence="4">TetR/AcrR family transcriptional regulator</fullName>
    </submittedName>
</protein>
<dbReference type="PANTHER" id="PTHR30055:SF241">
    <property type="entry name" value="TRANSCRIPTIONAL REGULATORY PROTEIN"/>
    <property type="match status" value="1"/>
</dbReference>
<gene>
    <name evidence="4" type="ORF">EUA98_09070</name>
</gene>
<dbReference type="RefSeq" id="WP_130102360.1">
    <property type="nucleotide sequence ID" value="NZ_SDWW01000018.1"/>
</dbReference>
<feature type="domain" description="HTH tetR-type" evidence="3">
    <location>
        <begin position="15"/>
        <end position="75"/>
    </location>
</feature>
<evidence type="ECO:0000256" key="1">
    <source>
        <dbReference type="ARBA" id="ARBA00023125"/>
    </source>
</evidence>
<proteinExistence type="predicted"/>
<dbReference type="PROSITE" id="PS50977">
    <property type="entry name" value="HTH_TETR_2"/>
    <property type="match status" value="1"/>
</dbReference>
<evidence type="ECO:0000256" key="2">
    <source>
        <dbReference type="PROSITE-ProRule" id="PRU00335"/>
    </source>
</evidence>
<dbReference type="GO" id="GO:0000976">
    <property type="term" value="F:transcription cis-regulatory region binding"/>
    <property type="evidence" value="ECO:0007669"/>
    <property type="project" value="TreeGrafter"/>
</dbReference>
<feature type="DNA-binding region" description="H-T-H motif" evidence="2">
    <location>
        <begin position="38"/>
        <end position="57"/>
    </location>
</feature>